<sequence>MSDIEYDEQVKTKSRKKLKPPQSYKVLLHNDNYTTMEFVVFVLETVFSKSLSEATRIMLHVHNNGIGVCGSYSYEVAETKVETVHGLAEQYEFPLLATMEEN</sequence>
<dbReference type="PANTHER" id="PTHR33473:SF19">
    <property type="entry name" value="ATP-DEPENDENT CLP PROTEASE ADAPTER PROTEIN CLPS"/>
    <property type="match status" value="1"/>
</dbReference>
<dbReference type="Gene3D" id="3.30.1390.10">
    <property type="match status" value="1"/>
</dbReference>
<dbReference type="InterPro" id="IPR022935">
    <property type="entry name" value="ClpS"/>
</dbReference>
<dbReference type="InterPro" id="IPR014719">
    <property type="entry name" value="Ribosomal_bL12_C/ClpS-like"/>
</dbReference>
<dbReference type="PANTHER" id="PTHR33473">
    <property type="entry name" value="ATP-DEPENDENT CLP PROTEASE ADAPTER PROTEIN CLPS1, CHLOROPLASTIC"/>
    <property type="match status" value="1"/>
</dbReference>
<evidence type="ECO:0000313" key="2">
    <source>
        <dbReference type="EMBL" id="SVA60727.1"/>
    </source>
</evidence>
<gene>
    <name evidence="2" type="ORF">METZ01_LOCUS113581</name>
</gene>
<dbReference type="Pfam" id="PF02617">
    <property type="entry name" value="ClpS"/>
    <property type="match status" value="1"/>
</dbReference>
<proteinExistence type="inferred from homology"/>
<feature type="domain" description="Adaptor protein ClpS core" evidence="1">
    <location>
        <begin position="19"/>
        <end position="98"/>
    </location>
</feature>
<organism evidence="2">
    <name type="scientific">marine metagenome</name>
    <dbReference type="NCBI Taxonomy" id="408172"/>
    <lineage>
        <taxon>unclassified sequences</taxon>
        <taxon>metagenomes</taxon>
        <taxon>ecological metagenomes</taxon>
    </lineage>
</organism>
<evidence type="ECO:0000259" key="1">
    <source>
        <dbReference type="Pfam" id="PF02617"/>
    </source>
</evidence>
<dbReference type="FunFam" id="3.30.1390.10:FF:000002">
    <property type="entry name" value="ATP-dependent Clp protease adapter protein ClpS"/>
    <property type="match status" value="1"/>
</dbReference>
<dbReference type="NCBIfam" id="NF000672">
    <property type="entry name" value="PRK00033.1-5"/>
    <property type="match status" value="1"/>
</dbReference>
<protein>
    <recommendedName>
        <fullName evidence="1">Adaptor protein ClpS core domain-containing protein</fullName>
    </recommendedName>
</protein>
<dbReference type="InterPro" id="IPR003769">
    <property type="entry name" value="ClpS_core"/>
</dbReference>
<accession>A0A381X977</accession>
<dbReference type="GO" id="GO:0006508">
    <property type="term" value="P:proteolysis"/>
    <property type="evidence" value="ECO:0007669"/>
    <property type="project" value="InterPro"/>
</dbReference>
<dbReference type="AlphaFoldDB" id="A0A381X977"/>
<reference evidence="2" key="1">
    <citation type="submission" date="2018-05" db="EMBL/GenBank/DDBJ databases">
        <authorList>
            <person name="Lanie J.A."/>
            <person name="Ng W.-L."/>
            <person name="Kazmierczak K.M."/>
            <person name="Andrzejewski T.M."/>
            <person name="Davidsen T.M."/>
            <person name="Wayne K.J."/>
            <person name="Tettelin H."/>
            <person name="Glass J.I."/>
            <person name="Rusch D."/>
            <person name="Podicherti R."/>
            <person name="Tsui H.-C.T."/>
            <person name="Winkler M.E."/>
        </authorList>
    </citation>
    <scope>NUCLEOTIDE SEQUENCE</scope>
</reference>
<name>A0A381X977_9ZZZZ</name>
<dbReference type="GO" id="GO:0030163">
    <property type="term" value="P:protein catabolic process"/>
    <property type="evidence" value="ECO:0007669"/>
    <property type="project" value="InterPro"/>
</dbReference>
<dbReference type="SUPFAM" id="SSF54736">
    <property type="entry name" value="ClpS-like"/>
    <property type="match status" value="1"/>
</dbReference>
<dbReference type="EMBL" id="UINC01014190">
    <property type="protein sequence ID" value="SVA60727.1"/>
    <property type="molecule type" value="Genomic_DNA"/>
</dbReference>
<dbReference type="HAMAP" id="MF_00302">
    <property type="entry name" value="ClpS"/>
    <property type="match status" value="1"/>
</dbReference>